<dbReference type="Pfam" id="PF19286">
    <property type="entry name" value="ZSWIM1-3_C"/>
    <property type="match status" value="1"/>
</dbReference>
<feature type="compositionally biased region" description="Polar residues" evidence="2">
    <location>
        <begin position="290"/>
        <end position="304"/>
    </location>
</feature>
<dbReference type="InterPro" id="IPR045563">
    <property type="entry name" value="ZSWIM1/3_C"/>
</dbReference>
<dbReference type="GO" id="GO:0008270">
    <property type="term" value="F:zinc ion binding"/>
    <property type="evidence" value="ECO:0007669"/>
    <property type="project" value="UniProtKB-KW"/>
</dbReference>
<evidence type="ECO:0000313" key="4">
    <source>
        <dbReference type="EMBL" id="POI30245.1"/>
    </source>
</evidence>
<evidence type="ECO:0000256" key="2">
    <source>
        <dbReference type="SAM" id="MobiDB-lite"/>
    </source>
</evidence>
<dbReference type="AlphaFoldDB" id="A0A2P4T1K8"/>
<dbReference type="Pfam" id="PF21056">
    <property type="entry name" value="ZSWIM1-3_RNaseH-like"/>
    <property type="match status" value="1"/>
</dbReference>
<dbReference type="OrthoDB" id="9110075at2759"/>
<dbReference type="InterPro" id="IPR007527">
    <property type="entry name" value="Znf_SWIM"/>
</dbReference>
<keyword evidence="1" id="KW-0479">Metal-binding</keyword>
<comment type="caution">
    <text evidence="4">The sequence shown here is derived from an EMBL/GenBank/DDBJ whole genome shotgun (WGS) entry which is preliminary data.</text>
</comment>
<dbReference type="EMBL" id="PPHD01012496">
    <property type="protein sequence ID" value="POI30245.1"/>
    <property type="molecule type" value="Genomic_DNA"/>
</dbReference>
<evidence type="ECO:0000259" key="3">
    <source>
        <dbReference type="PROSITE" id="PS50966"/>
    </source>
</evidence>
<proteinExistence type="predicted"/>
<evidence type="ECO:0000313" key="5">
    <source>
        <dbReference type="Proteomes" id="UP000237246"/>
    </source>
</evidence>
<dbReference type="Pfam" id="PF04434">
    <property type="entry name" value="SWIM"/>
    <property type="match status" value="1"/>
</dbReference>
<dbReference type="PANTHER" id="PTHR31569:SF0">
    <property type="entry name" value="ZINC FINGER SWIM DOMAIN-CONTAINING PROTEIN 1"/>
    <property type="match status" value="1"/>
</dbReference>
<dbReference type="InterPro" id="IPR048326">
    <property type="entry name" value="ZSWIM1-3_helical"/>
</dbReference>
<dbReference type="Pfam" id="PF21600">
    <property type="entry name" value="ZSWIM1-3_helical"/>
    <property type="match status" value="1"/>
</dbReference>
<keyword evidence="1" id="KW-0863">Zinc-finger</keyword>
<dbReference type="InterPro" id="IPR048324">
    <property type="entry name" value="ZSWIM1-3_RNaseH-like"/>
</dbReference>
<keyword evidence="5" id="KW-1185">Reference proteome</keyword>
<dbReference type="InterPro" id="IPR052579">
    <property type="entry name" value="Zinc_finger_SWIM"/>
</dbReference>
<protein>
    <recommendedName>
        <fullName evidence="3">SWIM-type domain-containing protein</fullName>
    </recommendedName>
</protein>
<organism evidence="4 5">
    <name type="scientific">Bambusicola thoracicus</name>
    <name type="common">Chinese bamboo-partridge</name>
    <name type="synonym">Perdix thoracica</name>
    <dbReference type="NCBI Taxonomy" id="9083"/>
    <lineage>
        <taxon>Eukaryota</taxon>
        <taxon>Metazoa</taxon>
        <taxon>Chordata</taxon>
        <taxon>Craniata</taxon>
        <taxon>Vertebrata</taxon>
        <taxon>Euteleostomi</taxon>
        <taxon>Archelosauria</taxon>
        <taxon>Archosauria</taxon>
        <taxon>Dinosauria</taxon>
        <taxon>Saurischia</taxon>
        <taxon>Theropoda</taxon>
        <taxon>Coelurosauria</taxon>
        <taxon>Aves</taxon>
        <taxon>Neognathae</taxon>
        <taxon>Galloanserae</taxon>
        <taxon>Galliformes</taxon>
        <taxon>Phasianidae</taxon>
        <taxon>Perdicinae</taxon>
        <taxon>Bambusicola</taxon>
    </lineage>
</organism>
<keyword evidence="1" id="KW-0862">Zinc</keyword>
<sequence>MAEDAGSGCTVSYELDAEGRMASVSFQTAEMGALFARFPYAVLVHRACAPNGRALYIFLADGPCLAVRRAASRVVHLAVPRDESARGLSRMCEAFRAFNPAWWRTRVLLVGPDLPEPVALGQAFPGAEVRLSAFHVCKHLQEQIQRLGLEHQAEQMLLSTLQGTMCRATESKRREMHRVLSETVPPELLPRFHAHWLLTNKIWATHRKRSCKKSCDYFMELETITQGLSQVFSAELFLETCIASLAKYCQKCVSESPLDDVVCSAACPDHRAASQSPPASNSPLQPPATCQDQPSQCSLRDSPTATAAPQLPVALRSQPAPPQPLLQSGSVSTCSLFIPSSPAIKVEATEYPEEDSDEKMNQRAEERIMQSLSDICTESAARLCLSELAVVQKSVQLIGSSEDAVNVQILEDAHRVTQEGLGHCTCHFNQTFQLPCRHIQAVLNLEGKTLQPEMLGRRWQKGCDVDQGMQDSADHLLEDLESPWDESRDKFLAVSSLTAEVSRLLACCSTEEFELRCSTLRALADSWIGPYMQVKL</sequence>
<dbReference type="PROSITE" id="PS50966">
    <property type="entry name" value="ZF_SWIM"/>
    <property type="match status" value="1"/>
</dbReference>
<name>A0A2P4T1K8_BAMTH</name>
<feature type="domain" description="SWIM-type" evidence="3">
    <location>
        <begin position="405"/>
        <end position="447"/>
    </location>
</feature>
<reference evidence="4 5" key="1">
    <citation type="submission" date="2018-01" db="EMBL/GenBank/DDBJ databases">
        <title>Comparison of the Chinese Bamboo Partridge and Red Junglefowl genome sequences highlights the importance of demography in genome evolution.</title>
        <authorList>
            <person name="Tiley G.P."/>
            <person name="Kimball R.T."/>
            <person name="Braun E.L."/>
            <person name="Burleigh J.G."/>
        </authorList>
    </citation>
    <scope>NUCLEOTIDE SEQUENCE [LARGE SCALE GENOMIC DNA]</scope>
    <source>
        <strain evidence="4">RTK389</strain>
        <tissue evidence="4">Blood</tissue>
    </source>
</reference>
<feature type="compositionally biased region" description="Low complexity" evidence="2">
    <location>
        <begin position="274"/>
        <end position="283"/>
    </location>
</feature>
<dbReference type="PANTHER" id="PTHR31569">
    <property type="entry name" value="SWIM-TYPE DOMAIN-CONTAINING PROTEIN"/>
    <property type="match status" value="1"/>
</dbReference>
<gene>
    <name evidence="4" type="ORF">CIB84_006005</name>
</gene>
<accession>A0A2P4T1K8</accession>
<evidence type="ECO:0000256" key="1">
    <source>
        <dbReference type="PROSITE-ProRule" id="PRU00325"/>
    </source>
</evidence>
<dbReference type="Proteomes" id="UP000237246">
    <property type="component" value="Unassembled WGS sequence"/>
</dbReference>
<feature type="region of interest" description="Disordered" evidence="2">
    <location>
        <begin position="274"/>
        <end position="304"/>
    </location>
</feature>